<organism evidence="2 3">
    <name type="scientific">Cohnella candidum</name>
    <dbReference type="NCBI Taxonomy" id="2674991"/>
    <lineage>
        <taxon>Bacteria</taxon>
        <taxon>Bacillati</taxon>
        <taxon>Bacillota</taxon>
        <taxon>Bacilli</taxon>
        <taxon>Bacillales</taxon>
        <taxon>Paenibacillaceae</taxon>
        <taxon>Cohnella</taxon>
    </lineage>
</organism>
<gene>
    <name evidence="2" type="ORF">EAV92_10355</name>
</gene>
<dbReference type="InterPro" id="IPR000600">
    <property type="entry name" value="ROK"/>
</dbReference>
<dbReference type="Pfam" id="PF00480">
    <property type="entry name" value="ROK"/>
    <property type="match status" value="1"/>
</dbReference>
<dbReference type="AlphaFoldDB" id="A0A3G3JZL6"/>
<dbReference type="InterPro" id="IPR049874">
    <property type="entry name" value="ROK_cs"/>
</dbReference>
<dbReference type="EMBL" id="CP033433">
    <property type="protein sequence ID" value="AYQ72929.1"/>
    <property type="molecule type" value="Genomic_DNA"/>
</dbReference>
<protein>
    <submittedName>
        <fullName evidence="2">ROK family protein</fullName>
    </submittedName>
</protein>
<dbReference type="SUPFAM" id="SSF53067">
    <property type="entry name" value="Actin-like ATPase domain"/>
    <property type="match status" value="1"/>
</dbReference>
<evidence type="ECO:0000256" key="1">
    <source>
        <dbReference type="ARBA" id="ARBA00006479"/>
    </source>
</evidence>
<accession>A0A3G3JZL6</accession>
<dbReference type="KEGG" id="coh:EAV92_10355"/>
<dbReference type="PROSITE" id="PS01125">
    <property type="entry name" value="ROK"/>
    <property type="match status" value="1"/>
</dbReference>
<dbReference type="Proteomes" id="UP000269097">
    <property type="component" value="Chromosome"/>
</dbReference>
<sequence length="321" mass="32996">MKQAIGVDIGGTKIHFALVDEQGAIVRRLIVPTDAQAGAERVMAKVLAGIEEILTAAGGPDAVEGIGIGSAGQIDYRTGAVEFAGEQLPGWTGMPIREIVEKRFGKPACVDNDVNVIAVAEKMFGAGREYDSFVCLALGTGVGGAIVEAGRLVRGTYGGAGELGHVTVDFNGPRCPSCGNNGCIELYASGTGIARLGKEHLESMTAGTEGRPAWAPDSREVVQAWVEGDAAAAKVMDTVFRALGAAVAGFIHTLNPQAVIIGGGVSGTGPVFFEALEKEVKARTSPGMRKVCRLLPAYVGADAGVIGAAAQVWLYGAKGTE</sequence>
<evidence type="ECO:0000313" key="3">
    <source>
        <dbReference type="Proteomes" id="UP000269097"/>
    </source>
</evidence>
<name>A0A3G3JZL6_9BACL</name>
<reference evidence="2 3" key="1">
    <citation type="submission" date="2018-10" db="EMBL/GenBank/DDBJ databases">
        <title>Genome Sequence of Cohnella sp.</title>
        <authorList>
            <person name="Srinivasan S."/>
            <person name="Kim M.K."/>
        </authorList>
    </citation>
    <scope>NUCLEOTIDE SEQUENCE [LARGE SCALE GENOMIC DNA]</scope>
    <source>
        <strain evidence="2 3">18JY8-7</strain>
    </source>
</reference>
<dbReference type="InterPro" id="IPR043129">
    <property type="entry name" value="ATPase_NBD"/>
</dbReference>
<dbReference type="PANTHER" id="PTHR18964">
    <property type="entry name" value="ROK (REPRESSOR, ORF, KINASE) FAMILY"/>
    <property type="match status" value="1"/>
</dbReference>
<dbReference type="Gene3D" id="3.30.420.40">
    <property type="match status" value="2"/>
</dbReference>
<evidence type="ECO:0000313" key="2">
    <source>
        <dbReference type="EMBL" id="AYQ72929.1"/>
    </source>
</evidence>
<dbReference type="CDD" id="cd24068">
    <property type="entry name" value="ASKHA_NBD_ROK_FnNanK-like"/>
    <property type="match status" value="1"/>
</dbReference>
<comment type="similarity">
    <text evidence="1">Belongs to the ROK (NagC/XylR) family.</text>
</comment>
<proteinExistence type="inferred from homology"/>
<dbReference type="PANTHER" id="PTHR18964:SF149">
    <property type="entry name" value="BIFUNCTIONAL UDP-N-ACETYLGLUCOSAMINE 2-EPIMERASE_N-ACETYLMANNOSAMINE KINASE"/>
    <property type="match status" value="1"/>
</dbReference>
<dbReference type="RefSeq" id="WP_123041011.1">
    <property type="nucleotide sequence ID" value="NZ_CP033433.1"/>
</dbReference>
<keyword evidence="3" id="KW-1185">Reference proteome</keyword>